<keyword evidence="2" id="KW-1185">Reference proteome</keyword>
<dbReference type="Proteomes" id="UP001159427">
    <property type="component" value="Unassembled WGS sequence"/>
</dbReference>
<evidence type="ECO:0000313" key="2">
    <source>
        <dbReference type="Proteomes" id="UP001159427"/>
    </source>
</evidence>
<dbReference type="SUPFAM" id="SSF56219">
    <property type="entry name" value="DNase I-like"/>
    <property type="match status" value="1"/>
</dbReference>
<reference evidence="1 2" key="1">
    <citation type="submission" date="2022-05" db="EMBL/GenBank/DDBJ databases">
        <authorList>
            <consortium name="Genoscope - CEA"/>
            <person name="William W."/>
        </authorList>
    </citation>
    <scope>NUCLEOTIDE SEQUENCE [LARGE SCALE GENOMIC DNA]</scope>
</reference>
<dbReference type="PANTHER" id="PTHR23227">
    <property type="entry name" value="BUCENTAUR RELATED"/>
    <property type="match status" value="1"/>
</dbReference>
<dbReference type="EMBL" id="CALNXI010001280">
    <property type="protein sequence ID" value="CAH3163089.1"/>
    <property type="molecule type" value="Genomic_DNA"/>
</dbReference>
<dbReference type="Gene3D" id="3.60.10.10">
    <property type="entry name" value="Endonuclease/exonuclease/phosphatase"/>
    <property type="match status" value="1"/>
</dbReference>
<organism evidence="1 2">
    <name type="scientific">Porites evermanni</name>
    <dbReference type="NCBI Taxonomy" id="104178"/>
    <lineage>
        <taxon>Eukaryota</taxon>
        <taxon>Metazoa</taxon>
        <taxon>Cnidaria</taxon>
        <taxon>Anthozoa</taxon>
        <taxon>Hexacorallia</taxon>
        <taxon>Scleractinia</taxon>
        <taxon>Fungiina</taxon>
        <taxon>Poritidae</taxon>
        <taxon>Porites</taxon>
    </lineage>
</organism>
<dbReference type="InterPro" id="IPR027124">
    <property type="entry name" value="Swc5/CFDP1/2"/>
</dbReference>
<sequence>MGCRPVSSRLVVIRLRASPFNITIIQAYALTSDYDDDAVEDFYDHLQEILDQSPKKDILVVLGDWNAKVGEDAFKNWKGTCGRCCNPETNERGLRLLEFACYNDLVLANALGKHKASRRRTWHSPNGGYQDQIDYIMWQDIEDNIRRNDSKKAYQLVKTLTSTKQGKTNTIQDKDGNCLTETNDILKQVDRILCEIVQPHSRR</sequence>
<accession>A0ABN8QEL0</accession>
<dbReference type="InterPro" id="IPR036691">
    <property type="entry name" value="Endo/exonu/phosph_ase_sf"/>
</dbReference>
<dbReference type="PANTHER" id="PTHR23227:SF67">
    <property type="entry name" value="CRANIOFACIAL DEVELOPMENT PROTEIN 2-LIKE"/>
    <property type="match status" value="1"/>
</dbReference>
<evidence type="ECO:0008006" key="3">
    <source>
        <dbReference type="Google" id="ProtNLM"/>
    </source>
</evidence>
<evidence type="ECO:0000313" key="1">
    <source>
        <dbReference type="EMBL" id="CAH3163089.1"/>
    </source>
</evidence>
<gene>
    <name evidence="1" type="ORF">PEVE_00004508</name>
</gene>
<protein>
    <recommendedName>
        <fullName evidence="3">Endonuclease/exonuclease/phosphatase domain-containing protein</fullName>
    </recommendedName>
</protein>
<proteinExistence type="predicted"/>
<name>A0ABN8QEL0_9CNID</name>
<comment type="caution">
    <text evidence="1">The sequence shown here is derived from an EMBL/GenBank/DDBJ whole genome shotgun (WGS) entry which is preliminary data.</text>
</comment>